<dbReference type="WBParaSite" id="PEQ_0000829601-mRNA-1">
    <property type="protein sequence ID" value="PEQ_0000829601-mRNA-1"/>
    <property type="gene ID" value="PEQ_0000829601"/>
</dbReference>
<proteinExistence type="predicted"/>
<dbReference type="Gene3D" id="2.170.300.10">
    <property type="entry name" value="Tie2 ligand-binding domain superfamily"/>
    <property type="match status" value="1"/>
</dbReference>
<keyword evidence="1" id="KW-1185">Reference proteome</keyword>
<protein>
    <submittedName>
        <fullName evidence="2">C2H2-type domain-containing protein</fullName>
    </submittedName>
</protein>
<organism evidence="1 2">
    <name type="scientific">Parascaris equorum</name>
    <name type="common">Equine roundworm</name>
    <dbReference type="NCBI Taxonomy" id="6256"/>
    <lineage>
        <taxon>Eukaryota</taxon>
        <taxon>Metazoa</taxon>
        <taxon>Ecdysozoa</taxon>
        <taxon>Nematoda</taxon>
        <taxon>Chromadorea</taxon>
        <taxon>Rhabditida</taxon>
        <taxon>Spirurina</taxon>
        <taxon>Ascaridomorpha</taxon>
        <taxon>Ascaridoidea</taxon>
        <taxon>Ascarididae</taxon>
        <taxon>Parascaris</taxon>
    </lineage>
</organism>
<evidence type="ECO:0000313" key="1">
    <source>
        <dbReference type="Proteomes" id="UP000887564"/>
    </source>
</evidence>
<reference evidence="2" key="1">
    <citation type="submission" date="2022-11" db="UniProtKB">
        <authorList>
            <consortium name="WormBaseParasite"/>
        </authorList>
    </citation>
    <scope>IDENTIFICATION</scope>
</reference>
<evidence type="ECO:0000313" key="2">
    <source>
        <dbReference type="WBParaSite" id="PEQ_0000829601-mRNA-1"/>
    </source>
</evidence>
<accession>A0A914RPS1</accession>
<name>A0A914RPS1_PAREQ</name>
<dbReference type="AlphaFoldDB" id="A0A914RPS1"/>
<dbReference type="Proteomes" id="UP000887564">
    <property type="component" value="Unplaced"/>
</dbReference>
<sequence length="129" mass="14382">MFRVDNKSPVRCPAGTLQPPLCQKGCSSYRRHDDLKGHMRSSFGRKNERGDENAFLFVASDGILLTWLDSKCSAGRWGFACENLCHCRNDIPCDFATGFCSNAQCAEGWSGINCFEAFCICKNPLRNTT</sequence>